<accession>A0A565C4N8</accession>
<name>A0A565C4N8_9BRAS</name>
<gene>
    <name evidence="1" type="ORF">ANE_LOCUS19024</name>
</gene>
<reference evidence="1" key="1">
    <citation type="submission" date="2019-07" db="EMBL/GenBank/DDBJ databases">
        <authorList>
            <person name="Dittberner H."/>
        </authorList>
    </citation>
    <scope>NUCLEOTIDE SEQUENCE [LARGE SCALE GENOMIC DNA]</scope>
</reference>
<dbReference type="Proteomes" id="UP000489600">
    <property type="component" value="Unassembled WGS sequence"/>
</dbReference>
<keyword evidence="2" id="KW-1185">Reference proteome</keyword>
<evidence type="ECO:0000313" key="2">
    <source>
        <dbReference type="Proteomes" id="UP000489600"/>
    </source>
</evidence>
<comment type="caution">
    <text evidence="1">The sequence shown here is derived from an EMBL/GenBank/DDBJ whole genome shotgun (WGS) entry which is preliminary data.</text>
</comment>
<dbReference type="AlphaFoldDB" id="A0A565C4N8"/>
<protein>
    <submittedName>
        <fullName evidence="1">Uncharacterized protein</fullName>
    </submittedName>
</protein>
<evidence type="ECO:0000313" key="1">
    <source>
        <dbReference type="EMBL" id="VVB08580.1"/>
    </source>
</evidence>
<organism evidence="1 2">
    <name type="scientific">Arabis nemorensis</name>
    <dbReference type="NCBI Taxonomy" id="586526"/>
    <lineage>
        <taxon>Eukaryota</taxon>
        <taxon>Viridiplantae</taxon>
        <taxon>Streptophyta</taxon>
        <taxon>Embryophyta</taxon>
        <taxon>Tracheophyta</taxon>
        <taxon>Spermatophyta</taxon>
        <taxon>Magnoliopsida</taxon>
        <taxon>eudicotyledons</taxon>
        <taxon>Gunneridae</taxon>
        <taxon>Pentapetalae</taxon>
        <taxon>rosids</taxon>
        <taxon>malvids</taxon>
        <taxon>Brassicales</taxon>
        <taxon>Brassicaceae</taxon>
        <taxon>Arabideae</taxon>
        <taxon>Arabis</taxon>
    </lineage>
</organism>
<dbReference type="EMBL" id="CABITT030000006">
    <property type="protein sequence ID" value="VVB08580.1"/>
    <property type="molecule type" value="Genomic_DNA"/>
</dbReference>
<proteinExistence type="predicted"/>
<sequence length="161" mass="17825">MSSKAKTTHKSSLPWSPVFARKHSPCSQLKSNFTQEMAEEIERSYETPAEGTCVNTEFIMPQNNKPYCDPPRFGIVRFHAFAARLCGTPSGFAFADHLPRSPSSHAFVDRLRRSSSWIAFVDHLCGTPLGLAFVDHLCGTSLGLAFADRLPGSSSRLGRRH</sequence>